<proteinExistence type="predicted"/>
<gene>
    <name evidence="1" type="ORF">FYJ83_12655</name>
</gene>
<keyword evidence="2" id="KW-1185">Reference proteome</keyword>
<comment type="caution">
    <text evidence="1">The sequence shown here is derived from an EMBL/GenBank/DDBJ whole genome shotgun (WGS) entry which is preliminary data.</text>
</comment>
<dbReference type="AlphaFoldDB" id="A0A6N7Y0D3"/>
<evidence type="ECO:0000313" key="2">
    <source>
        <dbReference type="Proteomes" id="UP000469523"/>
    </source>
</evidence>
<dbReference type="Proteomes" id="UP000469523">
    <property type="component" value="Unassembled WGS sequence"/>
</dbReference>
<dbReference type="RefSeq" id="WP_154441074.1">
    <property type="nucleotide sequence ID" value="NZ_VUNQ01000029.1"/>
</dbReference>
<protein>
    <submittedName>
        <fullName evidence="1">Uncharacterized protein</fullName>
    </submittedName>
</protein>
<evidence type="ECO:0000313" key="1">
    <source>
        <dbReference type="EMBL" id="MSU02324.1"/>
    </source>
</evidence>
<reference evidence="1 2" key="1">
    <citation type="submission" date="2019-09" db="EMBL/GenBank/DDBJ databases">
        <title>In-depth cultivation of the pig gut microbiome towards novel bacterial diversity and tailored functional studies.</title>
        <authorList>
            <person name="Wylensek D."/>
            <person name="Hitch T.C.A."/>
            <person name="Clavel T."/>
        </authorList>
    </citation>
    <scope>NUCLEOTIDE SEQUENCE [LARGE SCALE GENOMIC DNA]</scope>
    <source>
        <strain evidence="1 2">WCA3-693-APC-4?</strain>
    </source>
</reference>
<dbReference type="EMBL" id="VUNQ01000029">
    <property type="protein sequence ID" value="MSU02324.1"/>
    <property type="molecule type" value="Genomic_DNA"/>
</dbReference>
<sequence length="244" mass="29822">MAIENNDLLSIYEGLIHRFLYKNDINSIHILLNLYDLEENITNIRPKYISIYHLKKHMSRFLRKKRGNNLIALNLGQLIHEDINRLELFIYLEGYKHGYYNNYWVNILEKTIVKNIPVERLYKNQYLYHFDNKTKEILDIKNLINKDIQEKEKQDKYLFNSITDYCSKVLREKIFSLNKYLDKQLTIEYNSKYYSIKEDYSLLTRSELNKIYEEIIKVVLKDGFKHYKEAYWYGLNDRVLKRYK</sequence>
<organism evidence="1 2">
    <name type="scientific">Tissierella pigra</name>
    <dbReference type="NCBI Taxonomy" id="2607614"/>
    <lineage>
        <taxon>Bacteria</taxon>
        <taxon>Bacillati</taxon>
        <taxon>Bacillota</taxon>
        <taxon>Tissierellia</taxon>
        <taxon>Tissierellales</taxon>
        <taxon>Tissierellaceae</taxon>
        <taxon>Tissierella</taxon>
    </lineage>
</organism>
<name>A0A6N7Y0D3_9FIRM</name>
<accession>A0A6N7Y0D3</accession>